<comment type="caution">
    <text evidence="2">The sequence shown here is derived from an EMBL/GenBank/DDBJ whole genome shotgun (WGS) entry which is preliminary data.</text>
</comment>
<evidence type="ECO:0000313" key="2">
    <source>
        <dbReference type="EMBL" id="KAE9613784.1"/>
    </source>
</evidence>
<sequence>MDLCLQIARSFTLIWIVGCVYCIILSPFSSNHGQKTYRAICSYLSHRFVCYSLPYSFPCLFMFVYLLTVIQIVDCVI</sequence>
<evidence type="ECO:0000313" key="3">
    <source>
        <dbReference type="Proteomes" id="UP000447434"/>
    </source>
</evidence>
<feature type="transmembrane region" description="Helical" evidence="1">
    <location>
        <begin position="48"/>
        <end position="73"/>
    </location>
</feature>
<feature type="transmembrane region" description="Helical" evidence="1">
    <location>
        <begin position="6"/>
        <end position="28"/>
    </location>
</feature>
<dbReference type="Proteomes" id="UP000447434">
    <property type="component" value="Chromosome 5"/>
</dbReference>
<keyword evidence="1" id="KW-0472">Membrane</keyword>
<dbReference type="AlphaFoldDB" id="A0A6A4QKU1"/>
<organism evidence="2 3">
    <name type="scientific">Lupinus albus</name>
    <name type="common">White lupine</name>
    <name type="synonym">Lupinus termis</name>
    <dbReference type="NCBI Taxonomy" id="3870"/>
    <lineage>
        <taxon>Eukaryota</taxon>
        <taxon>Viridiplantae</taxon>
        <taxon>Streptophyta</taxon>
        <taxon>Embryophyta</taxon>
        <taxon>Tracheophyta</taxon>
        <taxon>Spermatophyta</taxon>
        <taxon>Magnoliopsida</taxon>
        <taxon>eudicotyledons</taxon>
        <taxon>Gunneridae</taxon>
        <taxon>Pentapetalae</taxon>
        <taxon>rosids</taxon>
        <taxon>fabids</taxon>
        <taxon>Fabales</taxon>
        <taxon>Fabaceae</taxon>
        <taxon>Papilionoideae</taxon>
        <taxon>50 kb inversion clade</taxon>
        <taxon>genistoids sensu lato</taxon>
        <taxon>core genistoids</taxon>
        <taxon>Genisteae</taxon>
        <taxon>Lupinus</taxon>
    </lineage>
</organism>
<keyword evidence="1" id="KW-0812">Transmembrane</keyword>
<gene>
    <name evidence="2" type="ORF">Lalb_Chr05g0221091</name>
</gene>
<accession>A0A6A4QKU1</accession>
<proteinExistence type="predicted"/>
<keyword evidence="3" id="KW-1185">Reference proteome</keyword>
<protein>
    <submittedName>
        <fullName evidence="2">Uncharacterized protein</fullName>
    </submittedName>
</protein>
<name>A0A6A4QKU1_LUPAL</name>
<keyword evidence="1" id="KW-1133">Transmembrane helix</keyword>
<dbReference type="EMBL" id="WOCE01000005">
    <property type="protein sequence ID" value="KAE9613784.1"/>
    <property type="molecule type" value="Genomic_DNA"/>
</dbReference>
<evidence type="ECO:0000256" key="1">
    <source>
        <dbReference type="SAM" id="Phobius"/>
    </source>
</evidence>
<reference evidence="3" key="1">
    <citation type="journal article" date="2020" name="Nat. Commun.">
        <title>Genome sequence of the cluster root forming white lupin.</title>
        <authorList>
            <person name="Hufnagel B."/>
            <person name="Marques A."/>
            <person name="Soriano A."/>
            <person name="Marques L."/>
            <person name="Divol F."/>
            <person name="Doumas P."/>
            <person name="Sallet E."/>
            <person name="Mancinotti D."/>
            <person name="Carrere S."/>
            <person name="Marande W."/>
            <person name="Arribat S."/>
            <person name="Keller J."/>
            <person name="Huneau C."/>
            <person name="Blein T."/>
            <person name="Aime D."/>
            <person name="Laguerre M."/>
            <person name="Taylor J."/>
            <person name="Schubert V."/>
            <person name="Nelson M."/>
            <person name="Geu-Flores F."/>
            <person name="Crespi M."/>
            <person name="Gallardo-Guerrero K."/>
            <person name="Delaux P.-M."/>
            <person name="Salse J."/>
            <person name="Berges H."/>
            <person name="Guyot R."/>
            <person name="Gouzy J."/>
            <person name="Peret B."/>
        </authorList>
    </citation>
    <scope>NUCLEOTIDE SEQUENCE [LARGE SCALE GENOMIC DNA]</scope>
    <source>
        <strain evidence="3">cv. Amiga</strain>
    </source>
</reference>